<feature type="region of interest" description="Disordered" evidence="16">
    <location>
        <begin position="1684"/>
        <end position="1720"/>
    </location>
</feature>
<evidence type="ECO:0000256" key="3">
    <source>
        <dbReference type="ARBA" id="ARBA00022536"/>
    </source>
</evidence>
<dbReference type="GO" id="GO:0006897">
    <property type="term" value="P:endocytosis"/>
    <property type="evidence" value="ECO:0007669"/>
    <property type="project" value="UniProtKB-KW"/>
</dbReference>
<keyword evidence="4" id="KW-0254">Endocytosis</keyword>
<feature type="repeat" description="LDL-receptor class B" evidence="15">
    <location>
        <begin position="1346"/>
        <end position="1389"/>
    </location>
</feature>
<feature type="repeat" description="LDL-receptor class B" evidence="15">
    <location>
        <begin position="771"/>
        <end position="813"/>
    </location>
</feature>
<protein>
    <submittedName>
        <fullName evidence="19">Putative low-density lipoprotein receptor</fullName>
    </submittedName>
</protein>
<dbReference type="CDD" id="cd00112">
    <property type="entry name" value="LDLa"/>
    <property type="match status" value="4"/>
</dbReference>
<evidence type="ECO:0000313" key="20">
    <source>
        <dbReference type="Proteomes" id="UP000037510"/>
    </source>
</evidence>
<evidence type="ECO:0000256" key="2">
    <source>
        <dbReference type="ARBA" id="ARBA00022475"/>
    </source>
</evidence>
<evidence type="ECO:0000259" key="18">
    <source>
        <dbReference type="PROSITE" id="PS01186"/>
    </source>
</evidence>
<dbReference type="SMART" id="SM00135">
    <property type="entry name" value="LY"/>
    <property type="match status" value="20"/>
</dbReference>
<keyword evidence="2" id="KW-1003">Cell membrane</keyword>
<evidence type="ECO:0000256" key="8">
    <source>
        <dbReference type="ARBA" id="ARBA00022837"/>
    </source>
</evidence>
<keyword evidence="20" id="KW-1185">Reference proteome</keyword>
<dbReference type="Gene3D" id="2.10.25.10">
    <property type="entry name" value="Laminin"/>
    <property type="match status" value="2"/>
</dbReference>
<feature type="compositionally biased region" description="Basic and acidic residues" evidence="16">
    <location>
        <begin position="1708"/>
        <end position="1720"/>
    </location>
</feature>
<feature type="repeat" description="LDL-receptor class B" evidence="15">
    <location>
        <begin position="1037"/>
        <end position="1079"/>
    </location>
</feature>
<evidence type="ECO:0000256" key="11">
    <source>
        <dbReference type="ARBA" id="ARBA00023157"/>
    </source>
</evidence>
<keyword evidence="7" id="KW-0677">Repeat</keyword>
<dbReference type="SUPFAM" id="SSF57184">
    <property type="entry name" value="Growth factor receptor domain"/>
    <property type="match status" value="1"/>
</dbReference>
<dbReference type="SMART" id="SM00179">
    <property type="entry name" value="EGF_CA"/>
    <property type="match status" value="2"/>
</dbReference>
<dbReference type="FunFam" id="4.10.400.10:FF:000034">
    <property type="entry name" value="Low-density lipoprotein receptor-related protein 2"/>
    <property type="match status" value="1"/>
</dbReference>
<name>A0A0L7LG57_OPEBR</name>
<evidence type="ECO:0000256" key="6">
    <source>
        <dbReference type="ARBA" id="ARBA00022729"/>
    </source>
</evidence>
<feature type="repeat" description="LDL-receptor class B" evidence="15">
    <location>
        <begin position="393"/>
        <end position="435"/>
    </location>
</feature>
<feature type="repeat" description="LDL-receptor class B" evidence="15">
    <location>
        <begin position="1167"/>
        <end position="1208"/>
    </location>
</feature>
<sequence>SGDEHPSLGAPRPTNGTADPPDPRSPVGRVPPYQSSGGAIGVGPNPMQGPGFWPHNPHTRVDLWHRGSANCTADQFTCGNGLCIHHNWFTCTVGDCISKHWRCDKEPDCSDNSDESECPVDLLRCGENEIQCDNKKCVNKEFHCDGDNDCGDWSDEDTCPMLPGSCSAGEYKCNDGKCIPERWRCDTERDCADGGDELNCEPNKIQNCTSDEFMNCEIHCEEDQYTCKSLENLASNAFRNCVSRKHVCDGMKDCPRGDDEEKCPVHKTCTPEDRCEKQCITTWDGQPSCACPLGFLLAEDKYSCRDIDECMYEQDPVCSQTCSNTVGSFQCGCMTGYVLRPDGRSCKPTGESPSLLFSNRIGIRQVWLTGDNYVSVVKGLHNAVALDYHYAKKLVFWSENNLRVIRVAQINDNNITDVIRWGLETPGGVAVDWIHDLLFWTDSGTRRVEVASLDGSQRAVLAANDLDKPRAIAVHPGDALVFWTDWGKITEKYNQLYFDEDRGHRGQLVLFSGPNPKIERADMDGSRRKSIIIDQIFWPNGLTIDYIESKIYWADAKHHVIERAMFDGQDRRKITNKGLPHPFALTLFEDAIYWTDWHTKSISTVNKKTGMGIQTVHAGLNVPMDIHSYHPLRQLRNYKNRCVNNGSCSHFCLPNSRDHSCRCPVGFNLNLDGRTCDQSPEKLLLYARKRDLRLKQLHPKKQTDSLDMVIPVDTIKQAVALDWDVNTNSIFWTDVDKDTINRAYLNGSGQTIIANSNLVWPAGLAFDWYTNKLYWTDAGTNRIEVANADGSMRTLLVWENIDKPRDIVVDPAAGHMYWSDWGATPCIERADMDGGNRIRLISNDMTWPNGLALDLVHKRIYWTDGGNQTIEYANLDGTGRTVLINEHLPHPFGLELYKDEVFWTDWETQSIQAANKYTGKKRRTLGAGLPNLMDVRVFHKERTVGNNRCGKNNGGCSHLCLLKPITSSGGHSCACPVGIKLSKDGRTCTNGPINYLIFAHRLDIRIVSLDVPYLIDVVLPLPPLKNALGVDVDIQTGLIYWTDTGERKIHRATRSGQEVTTVVGKGLHTVDGIVIDSAGRKIYWTDGGRNSIEVSELDGRNRKVLVWTGLDSPRAIALHYEKGYMFWSDWGTSAKIERADMDGKNRRIIVDNNIKWPNGLAIDRIEERLYWNDAKVLTIESSDLNGDDRRIVRKSVPYPYGIVIVGAYIYWTDWKTQSLNRADKVTGNNSVEIRQNLEGLMDIRAVQGEQKFKNQCGDQNGGCSNLCLRNPVSYSCACPTGITFKNESEPSPKICKDHPDNFLVFATRGSIAFISLDTPEQWDVTLPLSLKEVQNSIAVDFHWEQKLIFYTDLHLDVIRSINMSNMSDTKVVVQGRLDTPNGLGVDWIANNLYWTDNEYKVIEVARLDGSSRKTLLNKLTEPRAIAVFPAKGFLYWSDWGETPNIQRSFLDGTQRTIIVQQDLGFPNGITIDYKERRLYWTDALKDRIDTSDLNGQHRVQLIPEAKNPFGMTQYKNYIYWTDWYKKSVMRANKRTGKNITAIQTDLEMAMEIKAVSSEKQHGWNPCKENNGGCSHLCLFRGHDYVCACPDRPDPQPCSTVPKEYVGHKMPSHYPSFYDYTDIEVNHDANNAPNPTVAPGSGNLGIILTVVGILTFLLLAIAVILCVYMRQINATGRVERKEDYRESSGHISFHNPNYNGSTGVGAPDPLERKSKDPLERRTNRFQNIFKYDKSQERVTNVYIPEGTSLLPPPPPPPHRTRPHDDDFEPIKVLSKEALMNILSVKRINPARMCLNRMGLTGMQG</sequence>
<evidence type="ECO:0000256" key="4">
    <source>
        <dbReference type="ARBA" id="ARBA00022583"/>
    </source>
</evidence>
<keyword evidence="8" id="KW-0106">Calcium</keyword>
<dbReference type="FunFam" id="2.120.10.30:FF:000241">
    <property type="entry name" value="Low-density lipoprotein receptor-related protein 6"/>
    <property type="match status" value="2"/>
</dbReference>
<dbReference type="PROSITE" id="PS51120">
    <property type="entry name" value="LDLRB"/>
    <property type="match status" value="15"/>
</dbReference>
<feature type="region of interest" description="Disordered" evidence="16">
    <location>
        <begin position="1743"/>
        <end position="1763"/>
    </location>
</feature>
<dbReference type="FunFam" id="2.10.25.10:FF:000009">
    <property type="entry name" value="Low-density lipoprotein receptor isoform 1"/>
    <property type="match status" value="1"/>
</dbReference>
<dbReference type="InterPro" id="IPR000033">
    <property type="entry name" value="LDLR_classB_rpt"/>
</dbReference>
<evidence type="ECO:0000256" key="12">
    <source>
        <dbReference type="ARBA" id="ARBA00023170"/>
    </source>
</evidence>
<dbReference type="Pfam" id="PF07645">
    <property type="entry name" value="EGF_CA"/>
    <property type="match status" value="1"/>
</dbReference>
<comment type="caution">
    <text evidence="19">The sequence shown here is derived from an EMBL/GenBank/DDBJ whole genome shotgun (WGS) entry which is preliminary data.</text>
</comment>
<dbReference type="Gene3D" id="2.120.10.30">
    <property type="entry name" value="TolB, C-terminal domain"/>
    <property type="match status" value="4"/>
</dbReference>
<dbReference type="SUPFAM" id="SSF63825">
    <property type="entry name" value="YWTD domain"/>
    <property type="match status" value="4"/>
</dbReference>
<evidence type="ECO:0000256" key="5">
    <source>
        <dbReference type="ARBA" id="ARBA00022692"/>
    </source>
</evidence>
<feature type="repeat" description="LDL-receptor class B" evidence="15">
    <location>
        <begin position="1432"/>
        <end position="1475"/>
    </location>
</feature>
<feature type="repeat" description="LDL-receptor class B" evidence="15">
    <location>
        <begin position="1123"/>
        <end position="1166"/>
    </location>
</feature>
<comment type="subcellular location">
    <subcellularLocation>
        <location evidence="1">Cell membrane</location>
        <topology evidence="1">Single-pass type I membrane protein</topology>
    </subcellularLocation>
</comment>
<dbReference type="SMART" id="SM00181">
    <property type="entry name" value="EGF"/>
    <property type="match status" value="6"/>
</dbReference>
<feature type="disulfide bond" evidence="14">
    <location>
        <begin position="166"/>
        <end position="178"/>
    </location>
</feature>
<dbReference type="Gene3D" id="4.10.400.10">
    <property type="entry name" value="Low-density Lipoprotein Receptor"/>
    <property type="match status" value="4"/>
</dbReference>
<feature type="non-terminal residue" evidence="19">
    <location>
        <position position="1803"/>
    </location>
</feature>
<comment type="caution">
    <text evidence="14">Lacks conserved residue(s) required for the propagation of feature annotation.</text>
</comment>
<dbReference type="CDD" id="cd00054">
    <property type="entry name" value="EGF_CA"/>
    <property type="match status" value="1"/>
</dbReference>
<dbReference type="InterPro" id="IPR018097">
    <property type="entry name" value="EGF_Ca-bd_CS"/>
</dbReference>
<dbReference type="InterPro" id="IPR001881">
    <property type="entry name" value="EGF-like_Ca-bd_dom"/>
</dbReference>
<feature type="repeat" description="LDL-receptor class B" evidence="15">
    <location>
        <begin position="1390"/>
        <end position="1431"/>
    </location>
</feature>
<evidence type="ECO:0000256" key="1">
    <source>
        <dbReference type="ARBA" id="ARBA00004251"/>
    </source>
</evidence>
<dbReference type="InterPro" id="IPR002172">
    <property type="entry name" value="LDrepeatLR_classA_rpt"/>
</dbReference>
<dbReference type="InterPro" id="IPR011042">
    <property type="entry name" value="6-blade_b-propeller_TolB-like"/>
</dbReference>
<accession>A0A0L7LG57</accession>
<evidence type="ECO:0000313" key="19">
    <source>
        <dbReference type="EMBL" id="KOB74369.1"/>
    </source>
</evidence>
<dbReference type="SUPFAM" id="SSF57196">
    <property type="entry name" value="EGF/Laminin"/>
    <property type="match status" value="1"/>
</dbReference>
<feature type="disulfide bond" evidence="14">
    <location>
        <begin position="103"/>
        <end position="118"/>
    </location>
</feature>
<organism evidence="19 20">
    <name type="scientific">Operophtera brumata</name>
    <name type="common">Winter moth</name>
    <name type="synonym">Phalaena brumata</name>
    <dbReference type="NCBI Taxonomy" id="104452"/>
    <lineage>
        <taxon>Eukaryota</taxon>
        <taxon>Metazoa</taxon>
        <taxon>Ecdysozoa</taxon>
        <taxon>Arthropoda</taxon>
        <taxon>Hexapoda</taxon>
        <taxon>Insecta</taxon>
        <taxon>Pterygota</taxon>
        <taxon>Neoptera</taxon>
        <taxon>Endopterygota</taxon>
        <taxon>Lepidoptera</taxon>
        <taxon>Glossata</taxon>
        <taxon>Ditrysia</taxon>
        <taxon>Geometroidea</taxon>
        <taxon>Geometridae</taxon>
        <taxon>Larentiinae</taxon>
        <taxon>Operophtera</taxon>
    </lineage>
</organism>
<dbReference type="PROSITE" id="PS01187">
    <property type="entry name" value="EGF_CA"/>
    <property type="match status" value="1"/>
</dbReference>
<evidence type="ECO:0000256" key="17">
    <source>
        <dbReference type="SAM" id="Phobius"/>
    </source>
</evidence>
<feature type="repeat" description="LDL-receptor class B" evidence="15">
    <location>
        <begin position="814"/>
        <end position="857"/>
    </location>
</feature>
<feature type="region of interest" description="Disordered" evidence="16">
    <location>
        <begin position="1"/>
        <end position="54"/>
    </location>
</feature>
<keyword evidence="3" id="KW-0245">EGF-like domain</keyword>
<feature type="repeat" description="LDL-receptor class B" evidence="15">
    <location>
        <begin position="858"/>
        <end position="900"/>
    </location>
</feature>
<dbReference type="InterPro" id="IPR049883">
    <property type="entry name" value="NOTCH1_EGF-like"/>
</dbReference>
<keyword evidence="9 17" id="KW-1133">Transmembrane helix</keyword>
<dbReference type="STRING" id="104452.A0A0L7LG57"/>
<dbReference type="InterPro" id="IPR009030">
    <property type="entry name" value="Growth_fac_rcpt_cys_sf"/>
</dbReference>
<feature type="disulfide bond" evidence="14">
    <location>
        <begin position="125"/>
        <end position="137"/>
    </location>
</feature>
<evidence type="ECO:0000256" key="10">
    <source>
        <dbReference type="ARBA" id="ARBA00023136"/>
    </source>
</evidence>
<feature type="repeat" description="LDL-receptor class B" evidence="15">
    <location>
        <begin position="549"/>
        <end position="591"/>
    </location>
</feature>
<keyword evidence="11 14" id="KW-1015">Disulfide bond</keyword>
<keyword evidence="12 19" id="KW-0675">Receptor</keyword>
<dbReference type="PROSITE" id="PS01186">
    <property type="entry name" value="EGF_2"/>
    <property type="match status" value="1"/>
</dbReference>
<feature type="disulfide bond" evidence="14">
    <location>
        <begin position="132"/>
        <end position="150"/>
    </location>
</feature>
<evidence type="ECO:0000256" key="9">
    <source>
        <dbReference type="ARBA" id="ARBA00022989"/>
    </source>
</evidence>
<dbReference type="PROSITE" id="PS01209">
    <property type="entry name" value="LDLRA_1"/>
    <property type="match status" value="1"/>
</dbReference>
<evidence type="ECO:0000256" key="15">
    <source>
        <dbReference type="PROSITE-ProRule" id="PRU00461"/>
    </source>
</evidence>
<gene>
    <name evidence="19" type="ORF">OBRU01_09185</name>
</gene>
<dbReference type="GO" id="GO:0005886">
    <property type="term" value="C:plasma membrane"/>
    <property type="evidence" value="ECO:0007669"/>
    <property type="project" value="UniProtKB-SubCell"/>
</dbReference>
<keyword evidence="5 17" id="KW-0812">Transmembrane</keyword>
<keyword evidence="6" id="KW-0732">Signal</keyword>
<feature type="repeat" description="LDL-receptor class B" evidence="15">
    <location>
        <begin position="1080"/>
        <end position="1122"/>
    </location>
</feature>
<dbReference type="InterPro" id="IPR036055">
    <property type="entry name" value="LDL_receptor-like_sf"/>
</dbReference>
<dbReference type="PRINTS" id="PR00261">
    <property type="entry name" value="LDLRECEPTOR"/>
</dbReference>
<dbReference type="SUPFAM" id="SSF57424">
    <property type="entry name" value="LDL receptor-like module"/>
    <property type="match status" value="4"/>
</dbReference>
<feature type="transmembrane region" description="Helical" evidence="17">
    <location>
        <begin position="1643"/>
        <end position="1667"/>
    </location>
</feature>
<dbReference type="InterPro" id="IPR000742">
    <property type="entry name" value="EGF"/>
</dbReference>
<dbReference type="Pfam" id="PF00058">
    <property type="entry name" value="Ldl_recept_b"/>
    <property type="match status" value="11"/>
</dbReference>
<evidence type="ECO:0000256" key="7">
    <source>
        <dbReference type="ARBA" id="ARBA00022737"/>
    </source>
</evidence>
<feature type="repeat" description="LDL-receptor class B" evidence="15">
    <location>
        <begin position="728"/>
        <end position="770"/>
    </location>
</feature>
<reference evidence="19 20" key="1">
    <citation type="journal article" date="2015" name="Genome Biol. Evol.">
        <title>The genome of winter moth (Operophtera brumata) provides a genomic perspective on sexual dimorphism and phenology.</title>
        <authorList>
            <person name="Derks M.F."/>
            <person name="Smit S."/>
            <person name="Salis L."/>
            <person name="Schijlen E."/>
            <person name="Bossers A."/>
            <person name="Mateman C."/>
            <person name="Pijl A.S."/>
            <person name="de Ridder D."/>
            <person name="Groenen M.A."/>
            <person name="Visser M.E."/>
            <person name="Megens H.J."/>
        </authorList>
    </citation>
    <scope>NUCLEOTIDE SEQUENCE [LARGE SCALE GENOMIC DNA]</scope>
    <source>
        <strain evidence="19">WM2013NL</strain>
        <tissue evidence="19">Head and thorax</tissue>
    </source>
</reference>
<keyword evidence="19" id="KW-0449">Lipoprotein</keyword>
<feature type="domain" description="EGF-like" evidence="18">
    <location>
        <begin position="331"/>
        <end position="346"/>
    </location>
</feature>
<keyword evidence="13" id="KW-0325">Glycoprotein</keyword>
<feature type="disulfide bond" evidence="14">
    <location>
        <begin position="248"/>
        <end position="263"/>
    </location>
</feature>
<dbReference type="PANTHER" id="PTHR46513">
    <property type="entry name" value="VITELLOGENIN RECEPTOR-LIKE PROTEIN-RELATED-RELATED"/>
    <property type="match status" value="1"/>
</dbReference>
<dbReference type="Pfam" id="PF00057">
    <property type="entry name" value="Ldl_recept_a"/>
    <property type="match status" value="3"/>
</dbReference>
<evidence type="ECO:0000256" key="14">
    <source>
        <dbReference type="PROSITE-ProRule" id="PRU00124"/>
    </source>
</evidence>
<dbReference type="Proteomes" id="UP000037510">
    <property type="component" value="Unassembled WGS sequence"/>
</dbReference>
<evidence type="ECO:0000256" key="16">
    <source>
        <dbReference type="SAM" id="MobiDB-lite"/>
    </source>
</evidence>
<dbReference type="FunFam" id="2.120.10.30:FF:000008">
    <property type="entry name" value="Low-density lipoprotein receptor-related protein 4"/>
    <property type="match status" value="3"/>
</dbReference>
<feature type="disulfide bond" evidence="14">
    <location>
        <begin position="173"/>
        <end position="191"/>
    </location>
</feature>
<dbReference type="InterPro" id="IPR023415">
    <property type="entry name" value="LDLR_class-A_CS"/>
</dbReference>
<proteinExistence type="predicted"/>
<dbReference type="InterPro" id="IPR050778">
    <property type="entry name" value="Cueball_EGF_LRP_Nidogen"/>
</dbReference>
<dbReference type="SMART" id="SM00192">
    <property type="entry name" value="LDLa"/>
    <property type="match status" value="4"/>
</dbReference>
<feature type="repeat" description="LDL-receptor class B" evidence="15">
    <location>
        <begin position="1476"/>
        <end position="1517"/>
    </location>
</feature>
<feature type="disulfide bond" evidence="14">
    <location>
        <begin position="185"/>
        <end position="200"/>
    </location>
</feature>
<dbReference type="GO" id="GO:0005509">
    <property type="term" value="F:calcium ion binding"/>
    <property type="evidence" value="ECO:0007669"/>
    <property type="project" value="InterPro"/>
</dbReference>
<keyword evidence="10 17" id="KW-0472">Membrane</keyword>
<dbReference type="PROSITE" id="PS50068">
    <property type="entry name" value="LDLRA_2"/>
    <property type="match status" value="4"/>
</dbReference>
<dbReference type="Pfam" id="PF14670">
    <property type="entry name" value="FXa_inhibition"/>
    <property type="match status" value="2"/>
</dbReference>
<dbReference type="EMBL" id="JTDY01001259">
    <property type="protein sequence ID" value="KOB74369.1"/>
    <property type="molecule type" value="Genomic_DNA"/>
</dbReference>
<feature type="non-terminal residue" evidence="19">
    <location>
        <position position="1"/>
    </location>
</feature>
<feature type="disulfide bond" evidence="14">
    <location>
        <begin position="144"/>
        <end position="159"/>
    </location>
</feature>
<feature type="repeat" description="LDL-receptor class B" evidence="15">
    <location>
        <begin position="436"/>
        <end position="478"/>
    </location>
</feature>
<dbReference type="PANTHER" id="PTHR46513:SF44">
    <property type="entry name" value="LDL RECEPTOR RELATED PROTEIN 4"/>
    <property type="match status" value="1"/>
</dbReference>
<evidence type="ECO:0000256" key="13">
    <source>
        <dbReference type="ARBA" id="ARBA00023180"/>
    </source>
</evidence>